<feature type="compositionally biased region" description="Polar residues" evidence="7">
    <location>
        <begin position="788"/>
        <end position="797"/>
    </location>
</feature>
<dbReference type="PANTHER" id="PTHR23505:SF79">
    <property type="entry name" value="PROTEIN SPINSTER"/>
    <property type="match status" value="1"/>
</dbReference>
<keyword evidence="14" id="KW-1185">Reference proteome</keyword>
<protein>
    <submittedName>
        <fullName evidence="13">Probable galactarate/D-glucarate transporter GudP</fullName>
    </submittedName>
</protein>
<organism evidence="11">
    <name type="scientific">Cladocopium goreaui</name>
    <dbReference type="NCBI Taxonomy" id="2562237"/>
    <lineage>
        <taxon>Eukaryota</taxon>
        <taxon>Sar</taxon>
        <taxon>Alveolata</taxon>
        <taxon>Dinophyceae</taxon>
        <taxon>Suessiales</taxon>
        <taxon>Symbiodiniaceae</taxon>
        <taxon>Cladocopium</taxon>
    </lineage>
</organism>
<feature type="transmembrane region" description="Helical" evidence="8">
    <location>
        <begin position="377"/>
        <end position="395"/>
    </location>
</feature>
<dbReference type="Proteomes" id="UP001152797">
    <property type="component" value="Unassembled WGS sequence"/>
</dbReference>
<dbReference type="EMBL" id="CAMXCT010000569">
    <property type="protein sequence ID" value="CAI3980601.1"/>
    <property type="molecule type" value="Genomic_DNA"/>
</dbReference>
<evidence type="ECO:0000256" key="1">
    <source>
        <dbReference type="ARBA" id="ARBA00004141"/>
    </source>
</evidence>
<gene>
    <name evidence="11" type="ORF">C1SCF055_LOCUS8464</name>
</gene>
<evidence type="ECO:0000256" key="3">
    <source>
        <dbReference type="ARBA" id="ARBA00022692"/>
    </source>
</evidence>
<feature type="transmembrane region" description="Helical" evidence="8">
    <location>
        <begin position="650"/>
        <end position="671"/>
    </location>
</feature>
<evidence type="ECO:0000256" key="8">
    <source>
        <dbReference type="SAM" id="Phobius"/>
    </source>
</evidence>
<evidence type="ECO:0000313" key="14">
    <source>
        <dbReference type="Proteomes" id="UP001152797"/>
    </source>
</evidence>
<keyword evidence="9" id="KW-0732">Signal</keyword>
<dbReference type="Pfam" id="PF07690">
    <property type="entry name" value="MFS_1"/>
    <property type="match status" value="1"/>
</dbReference>
<feature type="transmembrane region" description="Helical" evidence="8">
    <location>
        <begin position="467"/>
        <end position="489"/>
    </location>
</feature>
<feature type="region of interest" description="Disordered" evidence="7">
    <location>
        <begin position="56"/>
        <end position="77"/>
    </location>
</feature>
<feature type="region of interest" description="Disordered" evidence="7">
    <location>
        <begin position="776"/>
        <end position="797"/>
    </location>
</feature>
<feature type="region of interest" description="Disordered" evidence="7">
    <location>
        <begin position="829"/>
        <end position="851"/>
    </location>
</feature>
<feature type="compositionally biased region" description="Basic and acidic residues" evidence="7">
    <location>
        <begin position="836"/>
        <end position="846"/>
    </location>
</feature>
<dbReference type="SUPFAM" id="SSF103473">
    <property type="entry name" value="MFS general substrate transporter"/>
    <property type="match status" value="1"/>
</dbReference>
<evidence type="ECO:0000256" key="2">
    <source>
        <dbReference type="ARBA" id="ARBA00022448"/>
    </source>
</evidence>
<proteinExistence type="inferred from homology"/>
<dbReference type="PROSITE" id="PS50850">
    <property type="entry name" value="MFS"/>
    <property type="match status" value="1"/>
</dbReference>
<feature type="transmembrane region" description="Helical" evidence="8">
    <location>
        <begin position="401"/>
        <end position="426"/>
    </location>
</feature>
<keyword evidence="5 8" id="KW-0472">Membrane</keyword>
<dbReference type="OrthoDB" id="3639251at2759"/>
<comment type="caution">
    <text evidence="11">The sequence shown here is derived from an EMBL/GenBank/DDBJ whole genome shotgun (WGS) entry which is preliminary data.</text>
</comment>
<dbReference type="PANTHER" id="PTHR23505">
    <property type="entry name" value="SPINSTER"/>
    <property type="match status" value="1"/>
</dbReference>
<reference evidence="11" key="1">
    <citation type="submission" date="2022-10" db="EMBL/GenBank/DDBJ databases">
        <authorList>
            <person name="Chen Y."/>
            <person name="Dougan E. K."/>
            <person name="Chan C."/>
            <person name="Rhodes N."/>
            <person name="Thang M."/>
        </authorList>
    </citation>
    <scope>NUCLEOTIDE SEQUENCE</scope>
</reference>
<dbReference type="Gene3D" id="1.20.1250.20">
    <property type="entry name" value="MFS general substrate transporter like domains"/>
    <property type="match status" value="1"/>
</dbReference>
<evidence type="ECO:0000256" key="7">
    <source>
        <dbReference type="SAM" id="MobiDB-lite"/>
    </source>
</evidence>
<evidence type="ECO:0000313" key="13">
    <source>
        <dbReference type="EMBL" id="CAL4767913.1"/>
    </source>
</evidence>
<evidence type="ECO:0000256" key="4">
    <source>
        <dbReference type="ARBA" id="ARBA00022989"/>
    </source>
</evidence>
<dbReference type="EMBL" id="CAMXCT030000569">
    <property type="protein sequence ID" value="CAL4767913.1"/>
    <property type="molecule type" value="Genomic_DNA"/>
</dbReference>
<dbReference type="InterPro" id="IPR044770">
    <property type="entry name" value="MFS_spinster-like"/>
</dbReference>
<evidence type="ECO:0000313" key="12">
    <source>
        <dbReference type="EMBL" id="CAL1133976.1"/>
    </source>
</evidence>
<dbReference type="AlphaFoldDB" id="A0A9P1FLT3"/>
<feature type="transmembrane region" description="Helical" evidence="8">
    <location>
        <begin position="683"/>
        <end position="702"/>
    </location>
</feature>
<reference evidence="12" key="2">
    <citation type="submission" date="2024-04" db="EMBL/GenBank/DDBJ databases">
        <authorList>
            <person name="Chen Y."/>
            <person name="Shah S."/>
            <person name="Dougan E. K."/>
            <person name="Thang M."/>
            <person name="Chan C."/>
        </authorList>
    </citation>
    <scope>NUCLEOTIDE SEQUENCE [LARGE SCALE GENOMIC DNA]</scope>
</reference>
<feature type="domain" description="Major facilitator superfamily (MFS) profile" evidence="10">
    <location>
        <begin position="305"/>
        <end position="706"/>
    </location>
</feature>
<keyword evidence="2" id="KW-0813">Transport</keyword>
<feature type="transmembrane region" description="Helical" evidence="8">
    <location>
        <begin position="590"/>
        <end position="609"/>
    </location>
</feature>
<feature type="transmembrane region" description="Helical" evidence="8">
    <location>
        <begin position="519"/>
        <end position="543"/>
    </location>
</feature>
<dbReference type="GO" id="GO:0022857">
    <property type="term" value="F:transmembrane transporter activity"/>
    <property type="evidence" value="ECO:0007669"/>
    <property type="project" value="InterPro"/>
</dbReference>
<name>A0A9P1FLT3_9DINO</name>
<dbReference type="InterPro" id="IPR020846">
    <property type="entry name" value="MFS_dom"/>
</dbReference>
<comment type="similarity">
    <text evidence="6">Belongs to the major facilitator superfamily. Spinster (TC 2.A.1.49) family.</text>
</comment>
<feature type="chain" id="PRO_5043271999" evidence="9">
    <location>
        <begin position="26"/>
        <end position="899"/>
    </location>
</feature>
<dbReference type="GO" id="GO:0016020">
    <property type="term" value="C:membrane"/>
    <property type="evidence" value="ECO:0007669"/>
    <property type="project" value="UniProtKB-SubCell"/>
</dbReference>
<comment type="subcellular location">
    <subcellularLocation>
        <location evidence="1">Membrane</location>
        <topology evidence="1">Multi-pass membrane protein</topology>
    </subcellularLocation>
</comment>
<feature type="transmembrane region" description="Helical" evidence="8">
    <location>
        <begin position="555"/>
        <end position="578"/>
    </location>
</feature>
<keyword evidence="4 8" id="KW-1133">Transmembrane helix</keyword>
<evidence type="ECO:0000256" key="9">
    <source>
        <dbReference type="SAM" id="SignalP"/>
    </source>
</evidence>
<evidence type="ECO:0000259" key="10">
    <source>
        <dbReference type="PROSITE" id="PS50850"/>
    </source>
</evidence>
<feature type="transmembrane region" description="Helical" evidence="8">
    <location>
        <begin position="344"/>
        <end position="365"/>
    </location>
</feature>
<dbReference type="InterPro" id="IPR011701">
    <property type="entry name" value="MFS"/>
</dbReference>
<evidence type="ECO:0000256" key="6">
    <source>
        <dbReference type="ARBA" id="ARBA00024338"/>
    </source>
</evidence>
<dbReference type="InterPro" id="IPR036259">
    <property type="entry name" value="MFS_trans_sf"/>
</dbReference>
<evidence type="ECO:0000313" key="11">
    <source>
        <dbReference type="EMBL" id="CAI3980601.1"/>
    </source>
</evidence>
<dbReference type="EMBL" id="CAMXCT020000569">
    <property type="protein sequence ID" value="CAL1133976.1"/>
    <property type="molecule type" value="Genomic_DNA"/>
</dbReference>
<feature type="signal peptide" evidence="9">
    <location>
        <begin position="1"/>
        <end position="25"/>
    </location>
</feature>
<accession>A0A9P1FLT3</accession>
<keyword evidence="3 8" id="KW-0812">Transmembrane</keyword>
<feature type="transmembrane region" description="Helical" evidence="8">
    <location>
        <begin position="438"/>
        <end position="461"/>
    </location>
</feature>
<sequence length="899" mass="99388">MEWLVPVIFALHFFWLYCCLRLATGHGEKVALPGKFRGVLYLDVFGWLSLEGENQTPHHASRRRSREAQRDGTFDGPNQAMPVAVHVAVADDCLRKKAQLLLQLEKWESPQIDEIRDNGMTAEVARLRQLFNTVEEELQATLQKVNDLSPGLNDAQRDHLPRVLLILLFTCISNLATRTQPSFLITIPAPDCANICKGVLLPYPTCKTSTPNWGHSITREEGCHECSSQPALWQGAAQQHPPLNELTLLRKDILFDLNDTVKLLQIDAKSPAEFPHVPLGPLPPRNVRASAQQALADPVYVHHPVLSDKAKEVLAKAYDNGKFARLQVDTVSGFYNMADATCLWYWQYGLLIGYGFALVYAAGTIPAGWLCDRHRRTSIIALSTFVWSLCTAMQAQATDLFLLVGCRVMVGLAQSFGTPACLSLLVDYFTSNGAQRDMALALLTMVGPQLGVGCASFSIIFAEVVGWRWVVLLTGLLGVLLALVILVTIKEPERTEWSAPCPVSVVVEEVFEKSRVSRLLMWAVSAKMLSSYTLTAFLPIWFARRNLVGYTNDAYAFWNALAVSLAGLFSVCLGSIIGQPWSRLDVRAPCYIGLLGALASLPLIFFMLFTEYFKTSLLCYFLTLVMGETWLGPSMNLLQLAQRDSVRGQATSMLLGVAALAGNLGPALVGILDPGGREIGFHLLWICSAAQVFAALSFLWTAHEITLDPVSVWLQLEWNTSGHVMEYWYDPDTGESRWSMPSEPDITSHLSKMNEAIETFSSQVKALATLIPQEQQRQTNRTHHMEHQTSTFSEVSDGHTAQNLLRGSNADAMPDSFFSSTAAAPVTFQPEQTEQEAEHQQTDDASHRRRAPGHLPWATFQQGTFALLGLWAIGLTSLVLAYPTCPCTGCAAECKDSLQ</sequence>
<evidence type="ECO:0000256" key="5">
    <source>
        <dbReference type="ARBA" id="ARBA00023136"/>
    </source>
</evidence>